<feature type="transmembrane region" description="Helical" evidence="7">
    <location>
        <begin position="728"/>
        <end position="753"/>
    </location>
</feature>
<feature type="domain" description="MacB-like periplasmic core" evidence="9">
    <location>
        <begin position="463"/>
        <end position="620"/>
    </location>
</feature>
<organism evidence="10 11">
    <name type="scientific">Roseivirga thermotolerans</name>
    <dbReference type="NCBI Taxonomy" id="1758176"/>
    <lineage>
        <taxon>Bacteria</taxon>
        <taxon>Pseudomonadati</taxon>
        <taxon>Bacteroidota</taxon>
        <taxon>Cytophagia</taxon>
        <taxon>Cytophagales</taxon>
        <taxon>Roseivirgaceae</taxon>
        <taxon>Roseivirga</taxon>
    </lineage>
</organism>
<dbReference type="RefSeq" id="WP_189629957.1">
    <property type="nucleotide sequence ID" value="NZ_BNAG01000002.1"/>
</dbReference>
<sequence>MFKYALKLNIRQLSRHKALMGIQVAGLVVGFTTLLLAAYYLSYETGFDKFHKEGDRLYRLLLVEEGDGAVVTSPNLYPALETVLEEEYPQLESVAKVMYSPGGGGILTSFTNDERQVLRDDINAISLAPDFFDIFSLPIRQGDISRLSEPFTAMISSTLAQEIYGHTDVVGKEFTDDDGHSYQIVGVFDPWEKQSHFSFELIKSYESIGARHGVDFHQNSWSWARMKFYIKLAAGVKEEKVSEALKTALSKFNPITSVGDSQYIQIQNVKDIYLYSDFNNNGWLQKANSRLLAVAVVAVIILIVSWVNAINISVALALEKIRAQGIQKTLGLSSTQLFLQRAIGHLFIHTIAVLMALTCFQLLKPWLNELAQIPSSFRFDFSTLSLLLLLWIMGLLMITLSSSMLVSRVSIGNALKDKLSQQVTSAGLVSKGLGTFQLIISLSFLLAVSVVWKQTRHLELTDRGIATDNILVVKGPRAFDYESFSERPDIIKAEWMNIPGVLKVASSYAIPGSHISTYGIRPVGQPEHSNLPIAEHQVDHNFLSLYGHGLLAGRFFSNDYPADDHGVVLTASATRLLFPELPFETVLGRKITSPEEEYQRTIIGIVADYHQLGPGEPYLPTAFVLDSESRGFYSIAYQTQDLSILEASIKSRFNELFKGNVYHSFYLSDYYDQLFARETQAIELLGLLTVVALILSVSGICSVLLLSLQHRLKELSIRKVLGASRTQLYAVVSKTHFWQLVLAVLLIVPVTYWYLSQWLNQYAVRIDISWLDILRPIVFTACLLLLAIYFTISKTLSANPSEVLNKE</sequence>
<dbReference type="EMBL" id="BNAG01000002">
    <property type="protein sequence ID" value="GHE63543.1"/>
    <property type="molecule type" value="Genomic_DNA"/>
</dbReference>
<comment type="caution">
    <text evidence="10">The sequence shown here is derived from an EMBL/GenBank/DDBJ whole genome shotgun (WGS) entry which is preliminary data.</text>
</comment>
<dbReference type="InterPro" id="IPR050250">
    <property type="entry name" value="Macrolide_Exporter_MacB"/>
</dbReference>
<gene>
    <name evidence="10" type="ORF">GCM10011340_18630</name>
</gene>
<evidence type="ECO:0000256" key="5">
    <source>
        <dbReference type="ARBA" id="ARBA00023136"/>
    </source>
</evidence>
<evidence type="ECO:0000256" key="2">
    <source>
        <dbReference type="ARBA" id="ARBA00022475"/>
    </source>
</evidence>
<evidence type="ECO:0000256" key="4">
    <source>
        <dbReference type="ARBA" id="ARBA00022989"/>
    </source>
</evidence>
<feature type="transmembrane region" description="Helical" evidence="7">
    <location>
        <begin position="428"/>
        <end position="452"/>
    </location>
</feature>
<keyword evidence="11" id="KW-1185">Reference proteome</keyword>
<reference evidence="11" key="1">
    <citation type="journal article" date="2019" name="Int. J. Syst. Evol. Microbiol.">
        <title>The Global Catalogue of Microorganisms (GCM) 10K type strain sequencing project: providing services to taxonomists for standard genome sequencing and annotation.</title>
        <authorList>
            <consortium name="The Broad Institute Genomics Platform"/>
            <consortium name="The Broad Institute Genome Sequencing Center for Infectious Disease"/>
            <person name="Wu L."/>
            <person name="Ma J."/>
        </authorList>
    </citation>
    <scope>NUCLEOTIDE SEQUENCE [LARGE SCALE GENOMIC DNA]</scope>
    <source>
        <strain evidence="11">CGMCC 1.15111</strain>
    </source>
</reference>
<dbReference type="Pfam" id="PF02687">
    <property type="entry name" value="FtsX"/>
    <property type="match status" value="2"/>
</dbReference>
<protein>
    <submittedName>
        <fullName evidence="10">ABC transporter permease</fullName>
    </submittedName>
</protein>
<feature type="transmembrane region" description="Helical" evidence="7">
    <location>
        <begin position="291"/>
        <end position="318"/>
    </location>
</feature>
<feature type="domain" description="MacB-like periplasmic core" evidence="9">
    <location>
        <begin position="24"/>
        <end position="247"/>
    </location>
</feature>
<feature type="transmembrane region" description="Helical" evidence="7">
    <location>
        <begin position="383"/>
        <end position="407"/>
    </location>
</feature>
<evidence type="ECO:0000259" key="9">
    <source>
        <dbReference type="Pfam" id="PF12704"/>
    </source>
</evidence>
<comment type="similarity">
    <text evidence="6">Belongs to the ABC-4 integral membrane protein family.</text>
</comment>
<evidence type="ECO:0000259" key="8">
    <source>
        <dbReference type="Pfam" id="PF02687"/>
    </source>
</evidence>
<feature type="transmembrane region" description="Helical" evidence="7">
    <location>
        <begin position="684"/>
        <end position="708"/>
    </location>
</feature>
<feature type="transmembrane region" description="Helical" evidence="7">
    <location>
        <begin position="21"/>
        <end position="41"/>
    </location>
</feature>
<feature type="transmembrane region" description="Helical" evidence="7">
    <location>
        <begin position="338"/>
        <end position="363"/>
    </location>
</feature>
<dbReference type="InterPro" id="IPR025857">
    <property type="entry name" value="MacB_PCD"/>
</dbReference>
<evidence type="ECO:0000313" key="11">
    <source>
        <dbReference type="Proteomes" id="UP000658258"/>
    </source>
</evidence>
<dbReference type="InterPro" id="IPR003838">
    <property type="entry name" value="ABC3_permease_C"/>
</dbReference>
<feature type="domain" description="ABC3 transporter permease C-terminal" evidence="8">
    <location>
        <begin position="688"/>
        <end position="800"/>
    </location>
</feature>
<evidence type="ECO:0000256" key="1">
    <source>
        <dbReference type="ARBA" id="ARBA00004651"/>
    </source>
</evidence>
<keyword evidence="4 7" id="KW-1133">Transmembrane helix</keyword>
<keyword evidence="2" id="KW-1003">Cell membrane</keyword>
<evidence type="ECO:0000256" key="3">
    <source>
        <dbReference type="ARBA" id="ARBA00022692"/>
    </source>
</evidence>
<dbReference type="PANTHER" id="PTHR30572">
    <property type="entry name" value="MEMBRANE COMPONENT OF TRANSPORTER-RELATED"/>
    <property type="match status" value="1"/>
</dbReference>
<dbReference type="Pfam" id="PF12704">
    <property type="entry name" value="MacB_PCD"/>
    <property type="match status" value="2"/>
</dbReference>
<feature type="transmembrane region" description="Helical" evidence="7">
    <location>
        <begin position="773"/>
        <end position="792"/>
    </location>
</feature>
<feature type="domain" description="ABC3 transporter permease C-terminal" evidence="8">
    <location>
        <begin position="296"/>
        <end position="405"/>
    </location>
</feature>
<proteinExistence type="inferred from homology"/>
<dbReference type="PANTHER" id="PTHR30572:SF4">
    <property type="entry name" value="ABC TRANSPORTER PERMEASE YTRF"/>
    <property type="match status" value="1"/>
</dbReference>
<dbReference type="Proteomes" id="UP000658258">
    <property type="component" value="Unassembled WGS sequence"/>
</dbReference>
<name>A0ABQ3I4J7_9BACT</name>
<evidence type="ECO:0000313" key="10">
    <source>
        <dbReference type="EMBL" id="GHE63543.1"/>
    </source>
</evidence>
<comment type="subcellular location">
    <subcellularLocation>
        <location evidence="1">Cell membrane</location>
        <topology evidence="1">Multi-pass membrane protein</topology>
    </subcellularLocation>
</comment>
<keyword evidence="5 7" id="KW-0472">Membrane</keyword>
<evidence type="ECO:0000256" key="7">
    <source>
        <dbReference type="SAM" id="Phobius"/>
    </source>
</evidence>
<keyword evidence="3 7" id="KW-0812">Transmembrane</keyword>
<accession>A0ABQ3I4J7</accession>
<evidence type="ECO:0000256" key="6">
    <source>
        <dbReference type="ARBA" id="ARBA00038076"/>
    </source>
</evidence>